<evidence type="ECO:0000256" key="2">
    <source>
        <dbReference type="SAM" id="Phobius"/>
    </source>
</evidence>
<dbReference type="EMBL" id="KN847555">
    <property type="protein sequence ID" value="KIW01448.1"/>
    <property type="molecule type" value="Genomic_DNA"/>
</dbReference>
<dbReference type="PANTHER" id="PTHR34502">
    <property type="entry name" value="DUF6594 DOMAIN-CONTAINING PROTEIN-RELATED"/>
    <property type="match status" value="1"/>
</dbReference>
<dbReference type="OrthoDB" id="3533814at2759"/>
<dbReference type="AlphaFoldDB" id="A0A0D2A3P4"/>
<feature type="domain" description="DUF6594" evidence="3">
    <location>
        <begin position="84"/>
        <end position="355"/>
    </location>
</feature>
<feature type="compositionally biased region" description="Basic and acidic residues" evidence="1">
    <location>
        <begin position="1"/>
        <end position="12"/>
    </location>
</feature>
<dbReference type="GeneID" id="27315179"/>
<evidence type="ECO:0000256" key="1">
    <source>
        <dbReference type="SAM" id="MobiDB-lite"/>
    </source>
</evidence>
<feature type="transmembrane region" description="Helical" evidence="2">
    <location>
        <begin position="281"/>
        <end position="302"/>
    </location>
</feature>
<dbReference type="RefSeq" id="XP_016211317.1">
    <property type="nucleotide sequence ID" value="XM_016360945.1"/>
</dbReference>
<protein>
    <recommendedName>
        <fullName evidence="3">DUF6594 domain-containing protein</fullName>
    </recommendedName>
</protein>
<feature type="transmembrane region" description="Helical" evidence="2">
    <location>
        <begin position="343"/>
        <end position="362"/>
    </location>
</feature>
<evidence type="ECO:0000313" key="4">
    <source>
        <dbReference type="EMBL" id="KIW01448.1"/>
    </source>
</evidence>
<accession>A0A0D2A3P4</accession>
<proteinExistence type="predicted"/>
<keyword evidence="2" id="KW-0812">Transmembrane</keyword>
<dbReference type="HOGENOM" id="CLU_051118_3_4_1"/>
<dbReference type="VEuPathDB" id="FungiDB:PV09_07206"/>
<feature type="compositionally biased region" description="Polar residues" evidence="1">
    <location>
        <begin position="14"/>
        <end position="24"/>
    </location>
</feature>
<dbReference type="STRING" id="253628.A0A0D2A3P4"/>
<dbReference type="PANTHER" id="PTHR34502:SF3">
    <property type="entry name" value="DUF6594 DOMAIN-CONTAINING PROTEIN"/>
    <property type="match status" value="1"/>
</dbReference>
<keyword evidence="5" id="KW-1185">Reference proteome</keyword>
<gene>
    <name evidence="4" type="ORF">PV09_07206</name>
</gene>
<dbReference type="InParanoid" id="A0A0D2A3P4"/>
<name>A0A0D2A3P4_9PEZI</name>
<dbReference type="Proteomes" id="UP000053259">
    <property type="component" value="Unassembled WGS sequence"/>
</dbReference>
<keyword evidence="2" id="KW-1133">Transmembrane helix</keyword>
<sequence>MSKDDSPMDEKSSGCPQFCSSNAELNDDVESGKGIRAPTWRHRLLGFGKKPDVTTEVVRRRKSIVAEAISETETRSLESCPSGYPQLSCFLSSESGFSLYRAFGYLHSRVLLQLQDELVALEKELDDLDRADEAEGRNQNLKRRRYDERRPRDAEDGFRPRKQILADIHQKLLEYDGLIVQAREMQTFQKPSERDYRSVRAYFWNEKPLSDEKEAGFIKKKEDIISLRSGREWSGFDGFVENTLRRLDGKLVRKLFVTQELRDKTKNRDIHYYSSSRVEKFVGLIITSIIFILLILPVVGMYKLTCADSSPNSTFQAIGVLIVFTLLFSAAMSLMTKARRHELFAAAAAYCAVLVVFISNLSSNGNGPVKKS</sequence>
<dbReference type="InterPro" id="IPR046529">
    <property type="entry name" value="DUF6594"/>
</dbReference>
<reference evidence="4 5" key="1">
    <citation type="submission" date="2015-01" db="EMBL/GenBank/DDBJ databases">
        <title>The Genome Sequence of Ochroconis gallopava CBS43764.</title>
        <authorList>
            <consortium name="The Broad Institute Genomics Platform"/>
            <person name="Cuomo C."/>
            <person name="de Hoog S."/>
            <person name="Gorbushina A."/>
            <person name="Stielow B."/>
            <person name="Teixiera M."/>
            <person name="Abouelleil A."/>
            <person name="Chapman S.B."/>
            <person name="Priest M."/>
            <person name="Young S.K."/>
            <person name="Wortman J."/>
            <person name="Nusbaum C."/>
            <person name="Birren B."/>
        </authorList>
    </citation>
    <scope>NUCLEOTIDE SEQUENCE [LARGE SCALE GENOMIC DNA]</scope>
    <source>
        <strain evidence="4 5">CBS 43764</strain>
    </source>
</reference>
<evidence type="ECO:0000259" key="3">
    <source>
        <dbReference type="Pfam" id="PF20237"/>
    </source>
</evidence>
<evidence type="ECO:0000313" key="5">
    <source>
        <dbReference type="Proteomes" id="UP000053259"/>
    </source>
</evidence>
<keyword evidence="2" id="KW-0472">Membrane</keyword>
<dbReference type="Pfam" id="PF20237">
    <property type="entry name" value="DUF6594"/>
    <property type="match status" value="1"/>
</dbReference>
<feature type="transmembrane region" description="Helical" evidence="2">
    <location>
        <begin position="314"/>
        <end position="336"/>
    </location>
</feature>
<feature type="region of interest" description="Disordered" evidence="1">
    <location>
        <begin position="1"/>
        <end position="32"/>
    </location>
</feature>
<organism evidence="4 5">
    <name type="scientific">Verruconis gallopava</name>
    <dbReference type="NCBI Taxonomy" id="253628"/>
    <lineage>
        <taxon>Eukaryota</taxon>
        <taxon>Fungi</taxon>
        <taxon>Dikarya</taxon>
        <taxon>Ascomycota</taxon>
        <taxon>Pezizomycotina</taxon>
        <taxon>Dothideomycetes</taxon>
        <taxon>Pleosporomycetidae</taxon>
        <taxon>Venturiales</taxon>
        <taxon>Sympoventuriaceae</taxon>
        <taxon>Verruconis</taxon>
    </lineage>
</organism>